<name>A0A813HCH3_POLGL</name>
<dbReference type="Gene3D" id="2.60.120.620">
    <property type="entry name" value="q2cbj1_9rhob like domain"/>
    <property type="match status" value="1"/>
</dbReference>
<accession>A0A813HCH3</accession>
<organism evidence="1 2">
    <name type="scientific">Polarella glacialis</name>
    <name type="common">Dinoflagellate</name>
    <dbReference type="NCBI Taxonomy" id="89957"/>
    <lineage>
        <taxon>Eukaryota</taxon>
        <taxon>Sar</taxon>
        <taxon>Alveolata</taxon>
        <taxon>Dinophyceae</taxon>
        <taxon>Suessiales</taxon>
        <taxon>Suessiaceae</taxon>
        <taxon>Polarella</taxon>
    </lineage>
</organism>
<proteinExistence type="predicted"/>
<evidence type="ECO:0000313" key="2">
    <source>
        <dbReference type="Proteomes" id="UP000654075"/>
    </source>
</evidence>
<keyword evidence="2" id="KW-1185">Reference proteome</keyword>
<dbReference type="AlphaFoldDB" id="A0A813HCH3"/>
<dbReference type="EMBL" id="CAJNNV010031263">
    <property type="protein sequence ID" value="CAE8635236.1"/>
    <property type="molecule type" value="Genomic_DNA"/>
</dbReference>
<protein>
    <submittedName>
        <fullName evidence="1">Uncharacterized protein</fullName>
    </submittedName>
</protein>
<sequence>MYAKGSHEGSLHDKFWPPGWLQGKTPAEYEFGESHPDVETVEAVPTDILMHSQQVHHGSHPNGSPKVRWHLELGIQDANHVNKVQYYRPGIPVDATLPSLLRYIREMGEFSSSYQEAYRDL</sequence>
<evidence type="ECO:0000313" key="1">
    <source>
        <dbReference type="EMBL" id="CAE8635236.1"/>
    </source>
</evidence>
<gene>
    <name evidence="1" type="ORF">PGLA1383_LOCUS50837</name>
</gene>
<dbReference type="Proteomes" id="UP000654075">
    <property type="component" value="Unassembled WGS sequence"/>
</dbReference>
<comment type="caution">
    <text evidence="1">The sequence shown here is derived from an EMBL/GenBank/DDBJ whole genome shotgun (WGS) entry which is preliminary data.</text>
</comment>
<reference evidence="1" key="1">
    <citation type="submission" date="2021-02" db="EMBL/GenBank/DDBJ databases">
        <authorList>
            <person name="Dougan E. K."/>
            <person name="Rhodes N."/>
            <person name="Thang M."/>
            <person name="Chan C."/>
        </authorList>
    </citation>
    <scope>NUCLEOTIDE SEQUENCE</scope>
</reference>
<dbReference type="SUPFAM" id="SSF51197">
    <property type="entry name" value="Clavaminate synthase-like"/>
    <property type="match status" value="1"/>
</dbReference>